<organism evidence="5 6">
    <name type="scientific">Parafrankia colletiae</name>
    <dbReference type="NCBI Taxonomy" id="573497"/>
    <lineage>
        <taxon>Bacteria</taxon>
        <taxon>Bacillati</taxon>
        <taxon>Actinomycetota</taxon>
        <taxon>Actinomycetes</taxon>
        <taxon>Frankiales</taxon>
        <taxon>Frankiaceae</taxon>
        <taxon>Parafrankia</taxon>
    </lineage>
</organism>
<evidence type="ECO:0000256" key="2">
    <source>
        <dbReference type="ARBA" id="ARBA00022679"/>
    </source>
</evidence>
<accession>A0A1S1QAY8</accession>
<name>A0A1S1QAY8_9ACTN</name>
<dbReference type="PIRSF" id="PIRSF006078">
    <property type="entry name" value="GlxK"/>
    <property type="match status" value="1"/>
</dbReference>
<dbReference type="InterPro" id="IPR004381">
    <property type="entry name" value="Glycerate_kinase"/>
</dbReference>
<keyword evidence="2 4" id="KW-0808">Transferase</keyword>
<comment type="caution">
    <text evidence="5">The sequence shown here is derived from an EMBL/GenBank/DDBJ whole genome shotgun (WGS) entry which is preliminary data.</text>
</comment>
<dbReference type="RefSeq" id="WP_071088087.1">
    <property type="nucleotide sequence ID" value="NZ_MBLM01000141.1"/>
</dbReference>
<comment type="similarity">
    <text evidence="1 4">Belongs to the glycerate kinase type-1 family.</text>
</comment>
<evidence type="ECO:0000256" key="4">
    <source>
        <dbReference type="PIRNR" id="PIRNR006078"/>
    </source>
</evidence>
<dbReference type="EMBL" id="MBLM01000141">
    <property type="protein sequence ID" value="OHV32003.1"/>
    <property type="molecule type" value="Genomic_DNA"/>
</dbReference>
<evidence type="ECO:0000313" key="5">
    <source>
        <dbReference type="EMBL" id="OHV32003.1"/>
    </source>
</evidence>
<protein>
    <submittedName>
        <fullName evidence="5">Glycerate kinase</fullName>
    </submittedName>
</protein>
<gene>
    <name evidence="5" type="ORF">CC117_05600</name>
</gene>
<dbReference type="AlphaFoldDB" id="A0A1S1QAY8"/>
<proteinExistence type="inferred from homology"/>
<dbReference type="Pfam" id="PF02595">
    <property type="entry name" value="Gly_kinase"/>
    <property type="match status" value="1"/>
</dbReference>
<evidence type="ECO:0000256" key="1">
    <source>
        <dbReference type="ARBA" id="ARBA00006284"/>
    </source>
</evidence>
<dbReference type="PANTHER" id="PTHR21599:SF0">
    <property type="entry name" value="GLYCERATE KINASE"/>
    <property type="match status" value="1"/>
</dbReference>
<evidence type="ECO:0000256" key="3">
    <source>
        <dbReference type="ARBA" id="ARBA00022777"/>
    </source>
</evidence>
<dbReference type="InterPro" id="IPR036129">
    <property type="entry name" value="Glycerate_kinase_sf"/>
</dbReference>
<dbReference type="PANTHER" id="PTHR21599">
    <property type="entry name" value="GLYCERATE KINASE"/>
    <property type="match status" value="1"/>
</dbReference>
<keyword evidence="3 4" id="KW-0418">Kinase</keyword>
<keyword evidence="6" id="KW-1185">Reference proteome</keyword>
<dbReference type="InterPro" id="IPR018197">
    <property type="entry name" value="Glycerate_kinase_RE-like"/>
</dbReference>
<dbReference type="NCBIfam" id="TIGR00045">
    <property type="entry name" value="glycerate kinase"/>
    <property type="match status" value="1"/>
</dbReference>
<dbReference type="InterPro" id="IPR018193">
    <property type="entry name" value="Glyc_kinase_flavodox-like_fold"/>
</dbReference>
<evidence type="ECO:0000313" key="6">
    <source>
        <dbReference type="Proteomes" id="UP000179627"/>
    </source>
</evidence>
<dbReference type="Proteomes" id="UP000179627">
    <property type="component" value="Unassembled WGS sequence"/>
</dbReference>
<dbReference type="GO" id="GO:0008887">
    <property type="term" value="F:glycerate kinase activity"/>
    <property type="evidence" value="ECO:0007669"/>
    <property type="project" value="UniProtKB-UniRule"/>
</dbReference>
<dbReference type="OrthoDB" id="9774290at2"/>
<dbReference type="SUPFAM" id="SSF110738">
    <property type="entry name" value="Glycerate kinase I"/>
    <property type="match status" value="1"/>
</dbReference>
<reference evidence="6" key="1">
    <citation type="submission" date="2016-07" db="EMBL/GenBank/DDBJ databases">
        <title>Sequence Frankia sp. strain CcI1.17.</title>
        <authorList>
            <person name="Ghodhbane-Gtari F."/>
            <person name="Swanson E."/>
            <person name="Gueddou A."/>
            <person name="Morris K."/>
            <person name="Hezbri K."/>
            <person name="Ktari A."/>
            <person name="Nouioui I."/>
            <person name="Abebe-Akele F."/>
            <person name="Simpson S."/>
            <person name="Thomas K."/>
            <person name="Gtari M."/>
            <person name="Tisa L.S."/>
            <person name="Hurst S."/>
        </authorList>
    </citation>
    <scope>NUCLEOTIDE SEQUENCE [LARGE SCALE GENOMIC DNA]</scope>
    <source>
        <strain evidence="6">Cc1.17</strain>
    </source>
</reference>
<sequence>MSVPAASPPTPTTSGRPLRVVIAPDSFKGSIPATDAAAALANGWSATRPDDTVVTIPIADGGEGTLDVFAAAVPGARRQRRDVTGPDGRTVPGAAWLALPDGSALVELAEASGLPLMREPDPLGAHTTGLGELIGAALDEGARRILVALGGSASTDGGTGVLRALGARFLDADGQPLPPGGGPLADLAAVDLRGLRPGPPDGLQALVDVDSPLLGPTGAAAVFGPQKGAGPEQIARLDAGLARLADLMPGSAAVGGRLATRPGTGAAGGTAYGLAAALDATLVPGARTIAEQAALPAALAQADLVITGEGRFDRTSTGGKVVGGVLDLAAAARVPVLLVAGQLDGPVPPMVSEALALVDLAGDRAAAIARPGHWLTRAGTRLAASRRLVT</sequence>
<dbReference type="GO" id="GO:0031388">
    <property type="term" value="P:organic acid phosphorylation"/>
    <property type="evidence" value="ECO:0007669"/>
    <property type="project" value="UniProtKB-UniRule"/>
</dbReference>
<dbReference type="Gene3D" id="3.40.50.10350">
    <property type="entry name" value="Glycerate kinase, domain 1"/>
    <property type="match status" value="1"/>
</dbReference>
<dbReference type="Gene3D" id="3.90.1510.10">
    <property type="entry name" value="Glycerate kinase, domain 2"/>
    <property type="match status" value="1"/>
</dbReference>